<evidence type="ECO:0000259" key="1">
    <source>
        <dbReference type="PROSITE" id="PS51704"/>
    </source>
</evidence>
<proteinExistence type="predicted"/>
<evidence type="ECO:0000313" key="2">
    <source>
        <dbReference type="EMBL" id="OTG03452.1"/>
    </source>
</evidence>
<dbReference type="PROSITE" id="PS51704">
    <property type="entry name" value="GP_PDE"/>
    <property type="match status" value="1"/>
</dbReference>
<dbReference type="InterPro" id="IPR030395">
    <property type="entry name" value="GP_PDE_dom"/>
</dbReference>
<dbReference type="Proteomes" id="UP000215914">
    <property type="component" value="Chromosome 13"/>
</dbReference>
<accession>A0A251SYC2</accession>
<dbReference type="AlphaFoldDB" id="A0A251SYC2"/>
<keyword evidence="3" id="KW-1185">Reference proteome</keyword>
<dbReference type="EMBL" id="CM007902">
    <property type="protein sequence ID" value="OTG03452.1"/>
    <property type="molecule type" value="Genomic_DNA"/>
</dbReference>
<dbReference type="GO" id="GO:0008081">
    <property type="term" value="F:phosphoric diester hydrolase activity"/>
    <property type="evidence" value="ECO:0007669"/>
    <property type="project" value="InterPro"/>
</dbReference>
<protein>
    <submittedName>
        <fullName evidence="2">Putative glycerophosphodiester phosphodiesterase domain-containing protein</fullName>
    </submittedName>
</protein>
<reference evidence="3" key="1">
    <citation type="journal article" date="2017" name="Nature">
        <title>The sunflower genome provides insights into oil metabolism, flowering and Asterid evolution.</title>
        <authorList>
            <person name="Badouin H."/>
            <person name="Gouzy J."/>
            <person name="Grassa C.J."/>
            <person name="Murat F."/>
            <person name="Staton S.E."/>
            <person name="Cottret L."/>
            <person name="Lelandais-Briere C."/>
            <person name="Owens G.L."/>
            <person name="Carrere S."/>
            <person name="Mayjonade B."/>
            <person name="Legrand L."/>
            <person name="Gill N."/>
            <person name="Kane N.C."/>
            <person name="Bowers J.E."/>
            <person name="Hubner S."/>
            <person name="Bellec A."/>
            <person name="Berard A."/>
            <person name="Berges H."/>
            <person name="Blanchet N."/>
            <person name="Boniface M.C."/>
            <person name="Brunel D."/>
            <person name="Catrice O."/>
            <person name="Chaidir N."/>
            <person name="Claudel C."/>
            <person name="Donnadieu C."/>
            <person name="Faraut T."/>
            <person name="Fievet G."/>
            <person name="Helmstetter N."/>
            <person name="King M."/>
            <person name="Knapp S.J."/>
            <person name="Lai Z."/>
            <person name="Le Paslier M.C."/>
            <person name="Lippi Y."/>
            <person name="Lorenzon L."/>
            <person name="Mandel J.R."/>
            <person name="Marage G."/>
            <person name="Marchand G."/>
            <person name="Marquand E."/>
            <person name="Bret-Mestries E."/>
            <person name="Morien E."/>
            <person name="Nambeesan S."/>
            <person name="Nguyen T."/>
            <person name="Pegot-Espagnet P."/>
            <person name="Pouilly N."/>
            <person name="Raftis F."/>
            <person name="Sallet E."/>
            <person name="Schiex T."/>
            <person name="Thomas J."/>
            <person name="Vandecasteele C."/>
            <person name="Vares D."/>
            <person name="Vear F."/>
            <person name="Vautrin S."/>
            <person name="Crespi M."/>
            <person name="Mangin B."/>
            <person name="Burke J.M."/>
            <person name="Salse J."/>
            <person name="Munos S."/>
            <person name="Vincourt P."/>
            <person name="Rieseberg L.H."/>
            <person name="Langlade N.B."/>
        </authorList>
    </citation>
    <scope>NUCLEOTIDE SEQUENCE [LARGE SCALE GENOMIC DNA]</scope>
    <source>
        <strain evidence="3">cv. SF193</strain>
    </source>
</reference>
<gene>
    <name evidence="2" type="ORF">HannXRQ_Chr13g0424201</name>
</gene>
<sequence length="54" mass="6175">MTADGHPLHLHGRQVDRVHILKDLLGDGTFTVDQVKFKNREKSQGVNFQGKYLE</sequence>
<feature type="domain" description="GP-PDE" evidence="1">
    <location>
        <begin position="1"/>
        <end position="54"/>
    </location>
</feature>
<organism evidence="2 3">
    <name type="scientific">Helianthus annuus</name>
    <name type="common">Common sunflower</name>
    <dbReference type="NCBI Taxonomy" id="4232"/>
    <lineage>
        <taxon>Eukaryota</taxon>
        <taxon>Viridiplantae</taxon>
        <taxon>Streptophyta</taxon>
        <taxon>Embryophyta</taxon>
        <taxon>Tracheophyta</taxon>
        <taxon>Spermatophyta</taxon>
        <taxon>Magnoliopsida</taxon>
        <taxon>eudicotyledons</taxon>
        <taxon>Gunneridae</taxon>
        <taxon>Pentapetalae</taxon>
        <taxon>asterids</taxon>
        <taxon>campanulids</taxon>
        <taxon>Asterales</taxon>
        <taxon>Asteraceae</taxon>
        <taxon>Asteroideae</taxon>
        <taxon>Heliantheae alliance</taxon>
        <taxon>Heliantheae</taxon>
        <taxon>Helianthus</taxon>
    </lineage>
</organism>
<name>A0A251SYC2_HELAN</name>
<evidence type="ECO:0000313" key="3">
    <source>
        <dbReference type="Proteomes" id="UP000215914"/>
    </source>
</evidence>
<dbReference type="InParanoid" id="A0A251SYC2"/>
<dbReference type="GO" id="GO:0006629">
    <property type="term" value="P:lipid metabolic process"/>
    <property type="evidence" value="ECO:0007669"/>
    <property type="project" value="InterPro"/>
</dbReference>